<reference evidence="2" key="1">
    <citation type="journal article" date="2014" name="Front. Microbiol.">
        <title>High frequency of phylogenetically diverse reductive dehalogenase-homologous genes in deep subseafloor sedimentary metagenomes.</title>
        <authorList>
            <person name="Kawai M."/>
            <person name="Futagami T."/>
            <person name="Toyoda A."/>
            <person name="Takaki Y."/>
            <person name="Nishi S."/>
            <person name="Hori S."/>
            <person name="Arai W."/>
            <person name="Tsubouchi T."/>
            <person name="Morono Y."/>
            <person name="Uchiyama I."/>
            <person name="Ito T."/>
            <person name="Fujiyama A."/>
            <person name="Inagaki F."/>
            <person name="Takami H."/>
        </authorList>
    </citation>
    <scope>NUCLEOTIDE SEQUENCE</scope>
    <source>
        <strain evidence="2">Expedition CK06-06</strain>
    </source>
</reference>
<feature type="compositionally biased region" description="Basic and acidic residues" evidence="1">
    <location>
        <begin position="7"/>
        <end position="20"/>
    </location>
</feature>
<feature type="non-terminal residue" evidence="2">
    <location>
        <position position="121"/>
    </location>
</feature>
<gene>
    <name evidence="2" type="ORF">S12H4_44956</name>
</gene>
<feature type="region of interest" description="Disordered" evidence="1">
    <location>
        <begin position="1"/>
        <end position="20"/>
    </location>
</feature>
<evidence type="ECO:0000256" key="1">
    <source>
        <dbReference type="SAM" id="MobiDB-lite"/>
    </source>
</evidence>
<comment type="caution">
    <text evidence="2">The sequence shown here is derived from an EMBL/GenBank/DDBJ whole genome shotgun (WGS) entry which is preliminary data.</text>
</comment>
<dbReference type="AlphaFoldDB" id="X1VF05"/>
<evidence type="ECO:0000313" key="2">
    <source>
        <dbReference type="EMBL" id="GAJ05355.1"/>
    </source>
</evidence>
<dbReference type="EMBL" id="BARW01027746">
    <property type="protein sequence ID" value="GAJ05355.1"/>
    <property type="molecule type" value="Genomic_DNA"/>
</dbReference>
<feature type="region of interest" description="Disordered" evidence="1">
    <location>
        <begin position="77"/>
        <end position="100"/>
    </location>
</feature>
<protein>
    <submittedName>
        <fullName evidence="2">Uncharacterized protein</fullName>
    </submittedName>
</protein>
<proteinExistence type="predicted"/>
<sequence length="121" mass="13654">MSYAKPKTKETTKARQDRDKAEYERLVKELKAHLEHRSPGIFEWFDDTAKAVGDWVSDAVDTVSRAVDSVFRDTTEPTETAKSWVDERHDRSATTTSNAIDKAAGIGADIRDMAKEYTDSQ</sequence>
<accession>X1VF05</accession>
<name>X1VF05_9ZZZZ</name>
<organism evidence="2">
    <name type="scientific">marine sediment metagenome</name>
    <dbReference type="NCBI Taxonomy" id="412755"/>
    <lineage>
        <taxon>unclassified sequences</taxon>
        <taxon>metagenomes</taxon>
        <taxon>ecological metagenomes</taxon>
    </lineage>
</organism>